<dbReference type="RefSeq" id="WP_119424939.1">
    <property type="nucleotide sequence ID" value="NZ_QQXK01000017.1"/>
</dbReference>
<feature type="transmembrane region" description="Helical" evidence="2">
    <location>
        <begin position="35"/>
        <end position="55"/>
    </location>
</feature>
<accession>A0A399JHX2</accession>
<name>A0A399JHX2_9MICC</name>
<keyword evidence="2" id="KW-1133">Transmembrane helix</keyword>
<sequence>MKPKYWTIIVLAIYAIYLFASFQSAWRLIVSGTPLAVVMGVVVLGLPLIGVWILLREISFGATTEAMAKELEEQNLLPVDDLPRLPSGRIVREAADADFVQYKEEAEAQPDRWQSWHRLALAYDASGDRKRARESMKHAMKLRKEESASGTR</sequence>
<gene>
    <name evidence="3" type="ORF">DWB68_09445</name>
</gene>
<reference evidence="3 4" key="1">
    <citation type="submission" date="2018-07" db="EMBL/GenBank/DDBJ databases">
        <title>Arthrobacter sp. nov., isolated from raw cow's milk with high bacterial count.</title>
        <authorList>
            <person name="Hahne J."/>
            <person name="Isele D."/>
            <person name="Lipski A."/>
        </authorList>
    </citation>
    <scope>NUCLEOTIDE SEQUENCE [LARGE SCALE GENOMIC DNA]</scope>
    <source>
        <strain evidence="3 4">JZ R-35</strain>
    </source>
</reference>
<dbReference type="EMBL" id="QQXK01000017">
    <property type="protein sequence ID" value="RII42046.1"/>
    <property type="molecule type" value="Genomic_DNA"/>
</dbReference>
<comment type="caution">
    <text evidence="3">The sequence shown here is derived from an EMBL/GenBank/DDBJ whole genome shotgun (WGS) entry which is preliminary data.</text>
</comment>
<evidence type="ECO:0008006" key="5">
    <source>
        <dbReference type="Google" id="ProtNLM"/>
    </source>
</evidence>
<dbReference type="InterPro" id="IPR011990">
    <property type="entry name" value="TPR-like_helical_dom_sf"/>
</dbReference>
<dbReference type="AlphaFoldDB" id="A0A399JHX2"/>
<dbReference type="Proteomes" id="UP000265419">
    <property type="component" value="Unassembled WGS sequence"/>
</dbReference>
<evidence type="ECO:0000256" key="2">
    <source>
        <dbReference type="SAM" id="Phobius"/>
    </source>
</evidence>
<evidence type="ECO:0000313" key="4">
    <source>
        <dbReference type="Proteomes" id="UP000265419"/>
    </source>
</evidence>
<keyword evidence="4" id="KW-1185">Reference proteome</keyword>
<feature type="transmembrane region" description="Helical" evidence="2">
    <location>
        <begin position="7"/>
        <end position="29"/>
    </location>
</feature>
<keyword evidence="2" id="KW-0472">Membrane</keyword>
<keyword evidence="2" id="KW-0812">Transmembrane</keyword>
<evidence type="ECO:0000313" key="3">
    <source>
        <dbReference type="EMBL" id="RII42046.1"/>
    </source>
</evidence>
<dbReference type="Gene3D" id="1.25.40.10">
    <property type="entry name" value="Tetratricopeptide repeat domain"/>
    <property type="match status" value="1"/>
</dbReference>
<proteinExistence type="predicted"/>
<protein>
    <recommendedName>
        <fullName evidence="5">Tetratricopeptide repeat protein</fullName>
    </recommendedName>
</protein>
<feature type="region of interest" description="Disordered" evidence="1">
    <location>
        <begin position="129"/>
        <end position="152"/>
    </location>
</feature>
<organism evidence="3 4">
    <name type="scientific">Galactobacter valiniphilus</name>
    <dbReference type="NCBI Taxonomy" id="2676122"/>
    <lineage>
        <taxon>Bacteria</taxon>
        <taxon>Bacillati</taxon>
        <taxon>Actinomycetota</taxon>
        <taxon>Actinomycetes</taxon>
        <taxon>Micrococcales</taxon>
        <taxon>Micrococcaceae</taxon>
        <taxon>Galactobacter</taxon>
    </lineage>
</organism>
<dbReference type="SUPFAM" id="SSF48452">
    <property type="entry name" value="TPR-like"/>
    <property type="match status" value="1"/>
</dbReference>
<evidence type="ECO:0000256" key="1">
    <source>
        <dbReference type="SAM" id="MobiDB-lite"/>
    </source>
</evidence>